<evidence type="ECO:0000313" key="2">
    <source>
        <dbReference type="EMBL" id="QAZ68161.1"/>
    </source>
</evidence>
<keyword evidence="3" id="KW-1185">Reference proteome</keyword>
<dbReference type="GO" id="GO:0005829">
    <property type="term" value="C:cytosol"/>
    <property type="evidence" value="ECO:0007669"/>
    <property type="project" value="TreeGrafter"/>
</dbReference>
<dbReference type="GO" id="GO:0003677">
    <property type="term" value="F:DNA binding"/>
    <property type="evidence" value="ECO:0007669"/>
    <property type="project" value="UniProtKB-KW"/>
</dbReference>
<dbReference type="InterPro" id="IPR036388">
    <property type="entry name" value="WH-like_DNA-bd_sf"/>
</dbReference>
<dbReference type="GO" id="GO:0003700">
    <property type="term" value="F:DNA-binding transcription factor activity"/>
    <property type="evidence" value="ECO:0007669"/>
    <property type="project" value="TreeGrafter"/>
</dbReference>
<dbReference type="Gene3D" id="1.10.10.10">
    <property type="entry name" value="Winged helix-like DNA-binding domain superfamily/Winged helix DNA-binding domain"/>
    <property type="match status" value="1"/>
</dbReference>
<dbReference type="KEGG" id="dcb:C3Y92_13390"/>
<dbReference type="OrthoDB" id="9800519at2"/>
<evidence type="ECO:0000313" key="3">
    <source>
        <dbReference type="Proteomes" id="UP000293296"/>
    </source>
</evidence>
<dbReference type="Proteomes" id="UP000293296">
    <property type="component" value="Chromosome"/>
</dbReference>
<dbReference type="InterPro" id="IPR000944">
    <property type="entry name" value="Tscrpt_reg_Rrf2"/>
</dbReference>
<protein>
    <submittedName>
        <fullName evidence="2">Rrf2 family transcriptional regulator</fullName>
    </submittedName>
</protein>
<gene>
    <name evidence="2" type="ORF">C3Y92_13390</name>
</gene>
<dbReference type="NCBIfam" id="TIGR00738">
    <property type="entry name" value="rrf2_super"/>
    <property type="match status" value="1"/>
</dbReference>
<keyword evidence="1" id="KW-0238">DNA-binding</keyword>
<dbReference type="Pfam" id="PF02082">
    <property type="entry name" value="Rrf2"/>
    <property type="match status" value="1"/>
</dbReference>
<reference evidence="2 3" key="1">
    <citation type="submission" date="2018-02" db="EMBL/GenBank/DDBJ databases">
        <title>Genome sequence of Desulfovibrio carbinolicus DSM 3852.</title>
        <authorList>
            <person name="Wilbanks E."/>
            <person name="Skennerton C.T."/>
            <person name="Orphan V.J."/>
        </authorList>
    </citation>
    <scope>NUCLEOTIDE SEQUENCE [LARGE SCALE GENOMIC DNA]</scope>
    <source>
        <strain evidence="2 3">DSM 3852</strain>
    </source>
</reference>
<accession>A0A4P6HLX2</accession>
<sequence>MQLTTRSRYGLRMLLDIALHGDEGPVRIQDIAKRRGISVKYLEQLIRALKKAGFINSKRGPKGGHVLATPAEAIRVGDVVRALESRPELTECVGNPEVCMISTDCVTRQIWARATESIFRELDAIHLSDLLVQARRSEILGLPCC</sequence>
<dbReference type="PROSITE" id="PS51197">
    <property type="entry name" value="HTH_RRF2_2"/>
    <property type="match status" value="1"/>
</dbReference>
<proteinExistence type="predicted"/>
<dbReference type="PANTHER" id="PTHR33221:SF5">
    <property type="entry name" value="HTH-TYPE TRANSCRIPTIONAL REGULATOR ISCR"/>
    <property type="match status" value="1"/>
</dbReference>
<dbReference type="SUPFAM" id="SSF46785">
    <property type="entry name" value="Winged helix' DNA-binding domain"/>
    <property type="match status" value="1"/>
</dbReference>
<name>A0A4P6HLX2_9BACT</name>
<organism evidence="2 3">
    <name type="scientific">Solidesulfovibrio carbinolicus</name>
    <dbReference type="NCBI Taxonomy" id="296842"/>
    <lineage>
        <taxon>Bacteria</taxon>
        <taxon>Pseudomonadati</taxon>
        <taxon>Thermodesulfobacteriota</taxon>
        <taxon>Desulfovibrionia</taxon>
        <taxon>Desulfovibrionales</taxon>
        <taxon>Desulfovibrionaceae</taxon>
        <taxon>Solidesulfovibrio</taxon>
    </lineage>
</organism>
<dbReference type="EMBL" id="CP026538">
    <property type="protein sequence ID" value="QAZ68161.1"/>
    <property type="molecule type" value="Genomic_DNA"/>
</dbReference>
<evidence type="ECO:0000256" key="1">
    <source>
        <dbReference type="ARBA" id="ARBA00023125"/>
    </source>
</evidence>
<dbReference type="PANTHER" id="PTHR33221">
    <property type="entry name" value="WINGED HELIX-TURN-HELIX TRANSCRIPTIONAL REGULATOR, RRF2 FAMILY"/>
    <property type="match status" value="1"/>
</dbReference>
<dbReference type="AlphaFoldDB" id="A0A4P6HLX2"/>
<dbReference type="RefSeq" id="WP_006919402.1">
    <property type="nucleotide sequence ID" value="NZ_CP026538.1"/>
</dbReference>
<dbReference type="InterPro" id="IPR036390">
    <property type="entry name" value="WH_DNA-bd_sf"/>
</dbReference>